<evidence type="ECO:0000256" key="3">
    <source>
        <dbReference type="ARBA" id="ARBA00022840"/>
    </source>
</evidence>
<feature type="coiled-coil region" evidence="6">
    <location>
        <begin position="293"/>
        <end position="352"/>
    </location>
</feature>
<evidence type="ECO:0000256" key="6">
    <source>
        <dbReference type="SAM" id="Coils"/>
    </source>
</evidence>
<keyword evidence="1" id="KW-0493">Microtubule</keyword>
<reference evidence="9" key="1">
    <citation type="submission" date="2024-06" db="EMBL/GenBank/DDBJ databases">
        <authorList>
            <person name="Ryan C."/>
        </authorList>
    </citation>
    <scope>NUCLEOTIDE SEQUENCE [LARGE SCALE GENOMIC DNA]</scope>
</reference>
<proteinExistence type="predicted"/>
<evidence type="ECO:0000313" key="9">
    <source>
        <dbReference type="Proteomes" id="UP001497457"/>
    </source>
</evidence>
<dbReference type="GO" id="GO:0005874">
    <property type="term" value="C:microtubule"/>
    <property type="evidence" value="ECO:0007669"/>
    <property type="project" value="UniProtKB-KW"/>
</dbReference>
<sequence length="1088" mass="122473">MVRGLSLGGALRRAPAGPSSAAAAAGGDENAPRDGPSTAHSATSSRPPLRSIQPRPASAAAGSRKPQWLAPTPSMGPGVRAAGKMLARRSASLAPMQSLRKPASRLGMASSVDVPTFKVREAISFWEVNRNVQKHASEKIEGCSNEGNEGSVRNTEDVLSLQLELDVLKTIFVEEVKAHAEVEERTAALGVELKAANFHILEACRQKEATEKELDLERRKVQSLELDLTEKLNELEKNNFQSPVCHKKMDMETPRLNSALDTHCCNEYVPYEDPKMQNLKCLDNKDSPLGTKLKKMQASLEKARNLNTRYQQAEHEKEEILREAEIATTEVILSLKEQLSSVQLQLNASKRNELLATQNLDEIRRIEFTLDESIEAFVQKEVLEQSYVALLRGMEEEICKLKSQLNQSEIKMQELEVEASASLASWNREREIAEQRKAYVEEKNEEIKLLELSREDLEDTVRELEKKMHIMNEEAKHQRRQQEKIEAELQNVKQQLEAVPSSGEAGSFLDDGIVDLADSIRHQNDMNSELLGAQGRRIFQGEVSIEPAPQVEHFLDEYMADQSDVDMEKAQSSDMDYLSDNSKFEHPTVSDELGQISTSKQPELFGSVANSYRSLPAFDSEKVQPPDVEQVIEVLEENELPPVAPVRLHDPVNYMRAPSDELKRIRSRNHYEGHRTATDRRFWSIEQQDLYTSIYSTAKLFDMKWTDWEHIDSIEQFACVREQCANLGLEQIMSYRCDWDSELIRQFYATVHISADKSSLTWMADGRRITTNKRAWEERFGIPGGVHTEIHSQFLLDDHDKRILYTAAECTLGKTSGLSPLASIANKIMRTTIYPKSGNTLHAHNWNLLYHIVEQQPFDIIALIFGEMELLISDRNRTKDLLLYAPYIMGMIMRAFEYDGPRKCKHHSYKPRHSYQPKQTKKGSRPPTPAAAVPFEQPSSQPEVEVHVEADDHRRFKAAGHQPQGDAVQGQAALAQDSAHIDLFQVVEDMIRPRRDSLATMEGRVLRTQHANTSSSQIPAPRASLAPSLQAATPAPPSAPASSEKKASRMHGDCSGASAQPALTSPFTQPALVRPSPFSGFRWYQKER</sequence>
<gene>
    <name evidence="8" type="ORF">URODEC1_LOCUS7638</name>
</gene>
<keyword evidence="2" id="KW-0547">Nucleotide-binding</keyword>
<feature type="coiled-coil region" evidence="6">
    <location>
        <begin position="200"/>
        <end position="238"/>
    </location>
</feature>
<evidence type="ECO:0000256" key="5">
    <source>
        <dbReference type="ARBA" id="ARBA00023175"/>
    </source>
</evidence>
<dbReference type="AlphaFoldDB" id="A0ABC8VX35"/>
<evidence type="ECO:0000256" key="4">
    <source>
        <dbReference type="ARBA" id="ARBA00023054"/>
    </source>
</evidence>
<feature type="region of interest" description="Disordered" evidence="7">
    <location>
        <begin position="1009"/>
        <end position="1088"/>
    </location>
</feature>
<name>A0ABC8VX35_9POAL</name>
<dbReference type="InterPro" id="IPR044986">
    <property type="entry name" value="KIF15/KIN-12"/>
</dbReference>
<keyword evidence="3" id="KW-0067">ATP-binding</keyword>
<evidence type="ECO:0000256" key="2">
    <source>
        <dbReference type="ARBA" id="ARBA00022741"/>
    </source>
</evidence>
<reference evidence="8 9" key="2">
    <citation type="submission" date="2024-10" db="EMBL/GenBank/DDBJ databases">
        <authorList>
            <person name="Ryan C."/>
        </authorList>
    </citation>
    <scope>NUCLEOTIDE SEQUENCE [LARGE SCALE GENOMIC DNA]</scope>
</reference>
<feature type="compositionally biased region" description="Basic residues" evidence="7">
    <location>
        <begin position="906"/>
        <end position="924"/>
    </location>
</feature>
<evidence type="ECO:0000256" key="7">
    <source>
        <dbReference type="SAM" id="MobiDB-lite"/>
    </source>
</evidence>
<evidence type="ECO:0000256" key="1">
    <source>
        <dbReference type="ARBA" id="ARBA00022701"/>
    </source>
</evidence>
<feature type="compositionally biased region" description="Low complexity" evidence="7">
    <location>
        <begin position="14"/>
        <end position="27"/>
    </location>
</feature>
<feature type="compositionally biased region" description="Basic and acidic residues" evidence="7">
    <location>
        <begin position="1043"/>
        <end position="1052"/>
    </location>
</feature>
<dbReference type="GO" id="GO:0005524">
    <property type="term" value="F:ATP binding"/>
    <property type="evidence" value="ECO:0007669"/>
    <property type="project" value="UniProtKB-KW"/>
</dbReference>
<feature type="region of interest" description="Disordered" evidence="7">
    <location>
        <begin position="1"/>
        <end position="80"/>
    </location>
</feature>
<feature type="compositionally biased region" description="Low complexity" evidence="7">
    <location>
        <begin position="1023"/>
        <end position="1033"/>
    </location>
</feature>
<feature type="region of interest" description="Disordered" evidence="7">
    <location>
        <begin position="906"/>
        <end position="944"/>
    </location>
</feature>
<dbReference type="PANTHER" id="PTHR37739:SF8">
    <property type="entry name" value="KINESIN-LIKE PROTEIN KIN-12D"/>
    <property type="match status" value="1"/>
</dbReference>
<organism evidence="8 9">
    <name type="scientific">Urochloa decumbens</name>
    <dbReference type="NCBI Taxonomy" id="240449"/>
    <lineage>
        <taxon>Eukaryota</taxon>
        <taxon>Viridiplantae</taxon>
        <taxon>Streptophyta</taxon>
        <taxon>Embryophyta</taxon>
        <taxon>Tracheophyta</taxon>
        <taxon>Spermatophyta</taxon>
        <taxon>Magnoliopsida</taxon>
        <taxon>Liliopsida</taxon>
        <taxon>Poales</taxon>
        <taxon>Poaceae</taxon>
        <taxon>PACMAD clade</taxon>
        <taxon>Panicoideae</taxon>
        <taxon>Panicodae</taxon>
        <taxon>Paniceae</taxon>
        <taxon>Melinidinae</taxon>
        <taxon>Urochloa</taxon>
    </lineage>
</organism>
<keyword evidence="5" id="KW-0505">Motor protein</keyword>
<dbReference type="Proteomes" id="UP001497457">
    <property type="component" value="Chromosome 11b"/>
</dbReference>
<evidence type="ECO:0000313" key="8">
    <source>
        <dbReference type="EMBL" id="CAL4898210.1"/>
    </source>
</evidence>
<feature type="compositionally biased region" description="Polar residues" evidence="7">
    <location>
        <begin position="1057"/>
        <end position="1068"/>
    </location>
</feature>
<dbReference type="PANTHER" id="PTHR37739">
    <property type="entry name" value="KINESIN-LIKE PROTEIN KIN-12D"/>
    <property type="match status" value="1"/>
</dbReference>
<dbReference type="EMBL" id="OZ075121">
    <property type="protein sequence ID" value="CAL4898210.1"/>
    <property type="molecule type" value="Genomic_DNA"/>
</dbReference>
<keyword evidence="4 6" id="KW-0175">Coiled coil</keyword>
<feature type="coiled-coil region" evidence="6">
    <location>
        <begin position="423"/>
        <end position="499"/>
    </location>
</feature>
<feature type="compositionally biased region" description="Polar residues" evidence="7">
    <location>
        <begin position="1009"/>
        <end position="1018"/>
    </location>
</feature>
<accession>A0ABC8VX35</accession>
<keyword evidence="9" id="KW-1185">Reference proteome</keyword>
<protein>
    <submittedName>
        <fullName evidence="8">Uncharacterized protein</fullName>
    </submittedName>
</protein>